<keyword evidence="2" id="KW-0808">Transferase</keyword>
<dbReference type="GeneID" id="93718549"/>
<dbReference type="EMBL" id="CP003388">
    <property type="protein sequence ID" value="AFD56611.1"/>
    <property type="molecule type" value="Genomic_DNA"/>
</dbReference>
<dbReference type="GO" id="GO:0016758">
    <property type="term" value="F:hexosyltransferase activity"/>
    <property type="evidence" value="ECO:0007669"/>
    <property type="project" value="UniProtKB-ARBA"/>
</dbReference>
<dbReference type="KEGG" id="ran:Riean_1444"/>
<organism evidence="2 3">
    <name type="scientific">Riemerella anatipestifer (strain ATCC 11845 / DSM 15868 / JCM 9532 / NCTC 11014)</name>
    <dbReference type="NCBI Taxonomy" id="693978"/>
    <lineage>
        <taxon>Bacteria</taxon>
        <taxon>Pseudomonadati</taxon>
        <taxon>Bacteroidota</taxon>
        <taxon>Flavobacteriia</taxon>
        <taxon>Flavobacteriales</taxon>
        <taxon>Weeksellaceae</taxon>
        <taxon>Riemerella</taxon>
    </lineage>
</organism>
<gene>
    <name evidence="2" type="ORF">RA0C_1724</name>
</gene>
<dbReference type="SUPFAM" id="SSF53448">
    <property type="entry name" value="Nucleotide-diphospho-sugar transferases"/>
    <property type="match status" value="1"/>
</dbReference>
<dbReference type="Gene3D" id="3.90.550.10">
    <property type="entry name" value="Spore Coat Polysaccharide Biosynthesis Protein SpsA, Chain A"/>
    <property type="match status" value="1"/>
</dbReference>
<dbReference type="HOGENOM" id="CLU_025996_0_4_10"/>
<accession>E4TCU2</accession>
<dbReference type="RefSeq" id="WP_004916599.1">
    <property type="nucleotide sequence ID" value="NC_014738.1"/>
</dbReference>
<dbReference type="PATRIC" id="fig|693978.17.peg.1711"/>
<reference evidence="2 3" key="1">
    <citation type="journal article" date="2012" name="J. Bacteriol.">
        <title>Complete genome sequence of Riemerella anatipestifer reference strain.</title>
        <authorList>
            <person name="Wang X."/>
            <person name="Zhu D."/>
            <person name="Wang M."/>
            <person name="Cheng A."/>
            <person name="Jia R."/>
            <person name="Zhou Y."/>
            <person name="Chen Z."/>
            <person name="Luo Q."/>
            <person name="Liu F."/>
            <person name="Wang Y."/>
            <person name="Chen X.Y."/>
        </authorList>
    </citation>
    <scope>NUCLEOTIDE SEQUENCE [LARGE SCALE GENOMIC DNA]</scope>
    <source>
        <strain evidence="3">DSM 15868</strain>
    </source>
</reference>
<dbReference type="CAZy" id="GT2">
    <property type="family name" value="Glycosyltransferase Family 2"/>
</dbReference>
<evidence type="ECO:0000313" key="3">
    <source>
        <dbReference type="Proteomes" id="UP000010093"/>
    </source>
</evidence>
<sequence length="323" mass="38081">MNVSFPTISVVMSVYNAEEYLAEAIDSILNQTYSDFEFIIIDDCSTDSSFAILEEYATKDSRIKLLQKKENKGTQGFIENLNWGLEEARGKYIARMDADDISHPTRFEQQVDFLDNNPNVFIIGAQLDLINEKNEIIGEKLASTDNEEIQERMLKTIQLFHPVIMFRNEGLRYRDKVWYCEDYELYLRLMSKQKKMANLPIKLLKYRVLGGSISRKGSKFIKYMFLSKAFEMYYERQKTGKDTYEQINPYAYVNIHNIDYKNSMQEMEQAARACLKYKFREELVDLVKKQKKFYPNEKFGFYSLVSKLPPNLFNLCCRILNQI</sequence>
<proteinExistence type="predicted"/>
<dbReference type="Proteomes" id="UP000010093">
    <property type="component" value="Chromosome"/>
</dbReference>
<evidence type="ECO:0000313" key="2">
    <source>
        <dbReference type="EMBL" id="AFD56611.1"/>
    </source>
</evidence>
<dbReference type="PANTHER" id="PTHR22916:SF3">
    <property type="entry name" value="UDP-GLCNAC:BETAGAL BETA-1,3-N-ACETYLGLUCOSAMINYLTRANSFERASE-LIKE PROTEIN 1"/>
    <property type="match status" value="1"/>
</dbReference>
<dbReference type="InterPro" id="IPR001173">
    <property type="entry name" value="Glyco_trans_2-like"/>
</dbReference>
<dbReference type="PANTHER" id="PTHR22916">
    <property type="entry name" value="GLYCOSYLTRANSFERASE"/>
    <property type="match status" value="1"/>
</dbReference>
<evidence type="ECO:0000259" key="1">
    <source>
        <dbReference type="Pfam" id="PF00535"/>
    </source>
</evidence>
<protein>
    <submittedName>
        <fullName evidence="2">Glycosyl transferase family 2</fullName>
    </submittedName>
</protein>
<name>E4TCU2_RIEAD</name>
<dbReference type="KEGG" id="rai:RA0C_1724"/>
<dbReference type="Pfam" id="PF00535">
    <property type="entry name" value="Glycos_transf_2"/>
    <property type="match status" value="1"/>
</dbReference>
<dbReference type="AlphaFoldDB" id="E4TCU2"/>
<feature type="domain" description="Glycosyltransferase 2-like" evidence="1">
    <location>
        <begin position="9"/>
        <end position="140"/>
    </location>
</feature>
<dbReference type="InterPro" id="IPR029044">
    <property type="entry name" value="Nucleotide-diphossugar_trans"/>
</dbReference>